<proteinExistence type="predicted"/>
<evidence type="ECO:0000256" key="1">
    <source>
        <dbReference type="SAM" id="MobiDB-lite"/>
    </source>
</evidence>
<evidence type="ECO:0000313" key="3">
    <source>
        <dbReference type="Proteomes" id="UP000001075"/>
    </source>
</evidence>
<organism evidence="2 3">
    <name type="scientific">Cricetulus griseus</name>
    <name type="common">Chinese hamster</name>
    <name type="synonym">Cricetulus barabensis griseus</name>
    <dbReference type="NCBI Taxonomy" id="10029"/>
    <lineage>
        <taxon>Eukaryota</taxon>
        <taxon>Metazoa</taxon>
        <taxon>Chordata</taxon>
        <taxon>Craniata</taxon>
        <taxon>Vertebrata</taxon>
        <taxon>Euteleostomi</taxon>
        <taxon>Mammalia</taxon>
        <taxon>Eutheria</taxon>
        <taxon>Euarchontoglires</taxon>
        <taxon>Glires</taxon>
        <taxon>Rodentia</taxon>
        <taxon>Myomorpha</taxon>
        <taxon>Muroidea</taxon>
        <taxon>Cricetidae</taxon>
        <taxon>Cricetinae</taxon>
        <taxon>Cricetulus</taxon>
    </lineage>
</organism>
<reference evidence="3" key="1">
    <citation type="journal article" date="2011" name="Nat. Biotechnol.">
        <title>The genomic sequence of the Chinese hamster ovary (CHO)-K1 cell line.</title>
        <authorList>
            <person name="Xu X."/>
            <person name="Nagarajan H."/>
            <person name="Lewis N.E."/>
            <person name="Pan S."/>
            <person name="Cai Z."/>
            <person name="Liu X."/>
            <person name="Chen W."/>
            <person name="Xie M."/>
            <person name="Wang W."/>
            <person name="Hammond S."/>
            <person name="Andersen M.R."/>
            <person name="Neff N."/>
            <person name="Passarelli B."/>
            <person name="Koh W."/>
            <person name="Fan H.C."/>
            <person name="Wang J."/>
            <person name="Gui Y."/>
            <person name="Lee K.H."/>
            <person name="Betenbaugh M.J."/>
            <person name="Quake S.R."/>
            <person name="Famili I."/>
            <person name="Palsson B.O."/>
            <person name="Wang J."/>
        </authorList>
    </citation>
    <scope>NUCLEOTIDE SEQUENCE [LARGE SCALE GENOMIC DNA]</scope>
    <source>
        <strain evidence="3">CHO K1 cell line</strain>
    </source>
</reference>
<evidence type="ECO:0000313" key="2">
    <source>
        <dbReference type="EMBL" id="EGW01736.1"/>
    </source>
</evidence>
<dbReference type="AlphaFoldDB" id="G3HWA7"/>
<sequence>MGWVYGPRDKSSGCSSRRAGFKSQHPHVGSQLFVTSVPGDSMSSSGLCGHQAHK</sequence>
<dbReference type="EMBL" id="JH000825">
    <property type="protein sequence ID" value="EGW01736.1"/>
    <property type="molecule type" value="Genomic_DNA"/>
</dbReference>
<accession>G3HWA7</accession>
<feature type="region of interest" description="Disordered" evidence="1">
    <location>
        <begin position="1"/>
        <end position="54"/>
    </location>
</feature>
<name>G3HWA7_CRIGR</name>
<dbReference type="InParanoid" id="G3HWA7"/>
<protein>
    <submittedName>
        <fullName evidence="2">Uncharacterized protein</fullName>
    </submittedName>
</protein>
<dbReference type="Proteomes" id="UP000001075">
    <property type="component" value="Unassembled WGS sequence"/>
</dbReference>
<gene>
    <name evidence="2" type="ORF">I79_015260</name>
</gene>